<dbReference type="Proteomes" id="UP000233654">
    <property type="component" value="Unassembled WGS sequence"/>
</dbReference>
<dbReference type="PANTHER" id="PTHR12526:SF638">
    <property type="entry name" value="SPORE COAT PROTEIN SA"/>
    <property type="match status" value="1"/>
</dbReference>
<dbReference type="InterPro" id="IPR001296">
    <property type="entry name" value="Glyco_trans_1"/>
</dbReference>
<gene>
    <name evidence="2" type="ORF">CVT63_00040</name>
</gene>
<dbReference type="Gene3D" id="3.40.50.2000">
    <property type="entry name" value="Glycogen Phosphorylase B"/>
    <property type="match status" value="1"/>
</dbReference>
<dbReference type="AlphaFoldDB" id="A0A2N3G8K0"/>
<evidence type="ECO:0000313" key="3">
    <source>
        <dbReference type="Proteomes" id="UP000233654"/>
    </source>
</evidence>
<dbReference type="EMBL" id="PHEX01000001">
    <property type="protein sequence ID" value="PKQ28942.1"/>
    <property type="molecule type" value="Genomic_DNA"/>
</dbReference>
<accession>A0A2N3G8K0</accession>
<dbReference type="CDD" id="cd03801">
    <property type="entry name" value="GT4_PimA-like"/>
    <property type="match status" value="1"/>
</dbReference>
<evidence type="ECO:0000259" key="1">
    <source>
        <dbReference type="Pfam" id="PF00534"/>
    </source>
</evidence>
<comment type="caution">
    <text evidence="2">The sequence shown here is derived from an EMBL/GenBank/DDBJ whole genome shotgun (WGS) entry which is preliminary data.</text>
</comment>
<feature type="domain" description="Glycosyl transferase family 1" evidence="1">
    <location>
        <begin position="240"/>
        <end position="385"/>
    </location>
</feature>
<reference evidence="2 3" key="1">
    <citation type="journal article" date="2017" name="ISME J.">
        <title>Potential for microbial H2 and metal transformations associated with novel bacteria and archaea in deep terrestrial subsurface sediments.</title>
        <authorList>
            <person name="Hernsdorf A.W."/>
            <person name="Amano Y."/>
            <person name="Miyakawa K."/>
            <person name="Ise K."/>
            <person name="Suzuki Y."/>
            <person name="Anantharaman K."/>
            <person name="Probst A."/>
            <person name="Burstein D."/>
            <person name="Thomas B.C."/>
            <person name="Banfield J.F."/>
        </authorList>
    </citation>
    <scope>NUCLEOTIDE SEQUENCE [LARGE SCALE GENOMIC DNA]</scope>
    <source>
        <strain evidence="2">HGW-Actinobacteria-3</strain>
    </source>
</reference>
<proteinExistence type="predicted"/>
<sequence length="410" mass="45197">MRASPDLMSALPARLPSRDSFHPAFIVPRYGEEVVGGAEDLARRTAEELASRGFEVSALATRALDHHTWRDHYPPGTVELNGVAVTRFDAKTRIAEPDMHRIASAIMRGDTINERDQRAWLSGVVTSDALFEHIRREGGRYSHLIFLPYLFGTTFLGCAIRPDSSYVIPCLHDEPFAHLELIRRMLASVKGLMFNSAGERRLAARLLCVDDPGPVVGMGFHALAGDARAFRDRAPVRGDFVLYAGRREEGKCTPLLVDYFRRFAVENPGRASLVMMGAGEVTIPSDSSHIIFDVGRVSEQQKWDGYAAAAVFCQPSVNESLSIVLLESWLTGAPALVRRDCAVTSEHVSSSGGGLAFRGYDEFASGLSMMLDKPELARRMGEAGRAYVEREYNWDSVLTRLFDALGVSDS</sequence>
<organism evidence="2 3">
    <name type="scientific">Candidatus Anoxymicrobium japonicum</name>
    <dbReference type="NCBI Taxonomy" id="2013648"/>
    <lineage>
        <taxon>Bacteria</taxon>
        <taxon>Bacillati</taxon>
        <taxon>Actinomycetota</taxon>
        <taxon>Candidatus Geothermincolia</taxon>
        <taxon>Candidatus Geothermincolales</taxon>
        <taxon>Candidatus Anoxymicrobiaceae</taxon>
        <taxon>Candidatus Anoxymicrobium</taxon>
    </lineage>
</organism>
<protein>
    <recommendedName>
        <fullName evidence="1">Glycosyl transferase family 1 domain-containing protein</fullName>
    </recommendedName>
</protein>
<dbReference type="GO" id="GO:0016757">
    <property type="term" value="F:glycosyltransferase activity"/>
    <property type="evidence" value="ECO:0007669"/>
    <property type="project" value="InterPro"/>
</dbReference>
<dbReference type="SUPFAM" id="SSF53756">
    <property type="entry name" value="UDP-Glycosyltransferase/glycogen phosphorylase"/>
    <property type="match status" value="1"/>
</dbReference>
<name>A0A2N3G8K0_9ACTN</name>
<dbReference type="PANTHER" id="PTHR12526">
    <property type="entry name" value="GLYCOSYLTRANSFERASE"/>
    <property type="match status" value="1"/>
</dbReference>
<evidence type="ECO:0000313" key="2">
    <source>
        <dbReference type="EMBL" id="PKQ28942.1"/>
    </source>
</evidence>
<dbReference type="Pfam" id="PF00534">
    <property type="entry name" value="Glycos_transf_1"/>
    <property type="match status" value="1"/>
</dbReference>